<feature type="region of interest" description="Disordered" evidence="1">
    <location>
        <begin position="170"/>
        <end position="259"/>
    </location>
</feature>
<feature type="transmembrane region" description="Helical" evidence="2">
    <location>
        <begin position="30"/>
        <end position="53"/>
    </location>
</feature>
<organism evidence="4 5">
    <name type="scientific">Brevibacterium aurantiacum</name>
    <dbReference type="NCBI Taxonomy" id="273384"/>
    <lineage>
        <taxon>Bacteria</taxon>
        <taxon>Bacillati</taxon>
        <taxon>Actinomycetota</taxon>
        <taxon>Actinomycetes</taxon>
        <taxon>Micrococcales</taxon>
        <taxon>Brevibacteriaceae</taxon>
        <taxon>Brevibacterium</taxon>
    </lineage>
</organism>
<reference evidence="4 5" key="1">
    <citation type="submission" date="2019-07" db="EMBL/GenBank/DDBJ databases">
        <title>Draft genome sequence of Brevibacterium aurantiacum XU54 isolated from Xinjiang China.</title>
        <authorList>
            <person name="Xu X."/>
        </authorList>
    </citation>
    <scope>NUCLEOTIDE SEQUENCE [LARGE SCALE GENOMIC DNA]</scope>
    <source>
        <strain evidence="4 5">XU54</strain>
    </source>
</reference>
<proteinExistence type="predicted"/>
<feature type="transmembrane region" description="Helical" evidence="2">
    <location>
        <begin position="59"/>
        <end position="80"/>
    </location>
</feature>
<evidence type="ECO:0000256" key="2">
    <source>
        <dbReference type="SAM" id="Phobius"/>
    </source>
</evidence>
<comment type="caution">
    <text evidence="4">The sequence shown here is derived from an EMBL/GenBank/DDBJ whole genome shotgun (WGS) entry which is preliminary data.</text>
</comment>
<dbReference type="PANTHER" id="PTHR33164:SF101">
    <property type="entry name" value="TRANSCRIPTIONAL REPRESSOR MPRA"/>
    <property type="match status" value="1"/>
</dbReference>
<dbReference type="InterPro" id="IPR036390">
    <property type="entry name" value="WH_DNA-bd_sf"/>
</dbReference>
<protein>
    <submittedName>
        <fullName evidence="4">PH domain-containing protein</fullName>
    </submittedName>
</protein>
<dbReference type="SUPFAM" id="SSF46785">
    <property type="entry name" value="Winged helix' DNA-binding domain"/>
    <property type="match status" value="1"/>
</dbReference>
<dbReference type="OrthoDB" id="3354538at2"/>
<sequence>MFRGLIDPKVENHLIVEEGELIVDEVRRHFLAFVAPSLIIALGVAVAAISFAVPVDFAPIPLGIGAAIALFGVYRALFVHMDRFVITNMRVFRIHGIFTQHKATMPMSRILDISVHKPLMGRIFRYGHFVFESAAQDQGLRDIRFVGRPDERDLTIQTVIQRSGLRSAIKSFNDKNNEDDAEEPDTNLEVDADLQADVEGDSDSDDAYGYEYDREDDVEPHPEPAVVNSEPRFTAGERTDGHSTVRAGAGPEVDTGEWSTMELDTGHGFSESEEFRIGSALPALNDPVARAASSWELRWPERDRMQTATELMRAHRRLISDLDEKLRPLGLTYARYEVLLLLFFDQQGALPLVELTDQLQVEGSSSFSSVRWLEDNGLIERVMEPGDDGEVFAEITPRGRALTDRASQIVADARFGLDSMTEAECHQLTKLLARQRRYRD</sequence>
<keyword evidence="2" id="KW-1133">Transmembrane helix</keyword>
<evidence type="ECO:0000313" key="5">
    <source>
        <dbReference type="Proteomes" id="UP000316406"/>
    </source>
</evidence>
<dbReference type="RefSeq" id="WP_143920679.1">
    <property type="nucleotide sequence ID" value="NZ_VLTK01000001.1"/>
</dbReference>
<keyword evidence="2" id="KW-0472">Membrane</keyword>
<feature type="compositionally biased region" description="Acidic residues" evidence="1">
    <location>
        <begin position="179"/>
        <end position="218"/>
    </location>
</feature>
<dbReference type="EMBL" id="VLTK01000001">
    <property type="protein sequence ID" value="TSI19620.1"/>
    <property type="molecule type" value="Genomic_DNA"/>
</dbReference>
<dbReference type="InterPro" id="IPR039422">
    <property type="entry name" value="MarR/SlyA-like"/>
</dbReference>
<keyword evidence="5" id="KW-1185">Reference proteome</keyword>
<accession>A0A556CQA7</accession>
<evidence type="ECO:0000259" key="3">
    <source>
        <dbReference type="PROSITE" id="PS50995"/>
    </source>
</evidence>
<dbReference type="GO" id="GO:0006950">
    <property type="term" value="P:response to stress"/>
    <property type="evidence" value="ECO:0007669"/>
    <property type="project" value="TreeGrafter"/>
</dbReference>
<dbReference type="InterPro" id="IPR005182">
    <property type="entry name" value="YdbS-like_PH"/>
</dbReference>
<dbReference type="GO" id="GO:0003700">
    <property type="term" value="F:DNA-binding transcription factor activity"/>
    <property type="evidence" value="ECO:0007669"/>
    <property type="project" value="InterPro"/>
</dbReference>
<keyword evidence="2" id="KW-0812">Transmembrane</keyword>
<evidence type="ECO:0000256" key="1">
    <source>
        <dbReference type="SAM" id="MobiDB-lite"/>
    </source>
</evidence>
<name>A0A556CQA7_BREAU</name>
<dbReference type="SMART" id="SM00347">
    <property type="entry name" value="HTH_MARR"/>
    <property type="match status" value="1"/>
</dbReference>
<evidence type="ECO:0000313" key="4">
    <source>
        <dbReference type="EMBL" id="TSI19620.1"/>
    </source>
</evidence>
<dbReference type="AlphaFoldDB" id="A0A556CQA7"/>
<dbReference type="InterPro" id="IPR036388">
    <property type="entry name" value="WH-like_DNA-bd_sf"/>
</dbReference>
<dbReference type="PROSITE" id="PS50995">
    <property type="entry name" value="HTH_MARR_2"/>
    <property type="match status" value="1"/>
</dbReference>
<dbReference type="Proteomes" id="UP000316406">
    <property type="component" value="Unassembled WGS sequence"/>
</dbReference>
<dbReference type="Gene3D" id="1.10.10.10">
    <property type="entry name" value="Winged helix-like DNA-binding domain superfamily/Winged helix DNA-binding domain"/>
    <property type="match status" value="1"/>
</dbReference>
<gene>
    <name evidence="4" type="ORF">FO013_01320</name>
</gene>
<dbReference type="InterPro" id="IPR000835">
    <property type="entry name" value="HTH_MarR-typ"/>
</dbReference>
<dbReference type="PANTHER" id="PTHR33164">
    <property type="entry name" value="TRANSCRIPTIONAL REGULATOR, MARR FAMILY"/>
    <property type="match status" value="1"/>
</dbReference>
<feature type="domain" description="HTH marR-type" evidence="3">
    <location>
        <begin position="304"/>
        <end position="437"/>
    </location>
</feature>
<dbReference type="Pfam" id="PF03703">
    <property type="entry name" value="bPH_2"/>
    <property type="match status" value="1"/>
</dbReference>